<dbReference type="Pfam" id="PF01476">
    <property type="entry name" value="LysM"/>
    <property type="match status" value="2"/>
</dbReference>
<protein>
    <submittedName>
        <fullName evidence="6">LysM peptidoglycan-binding domain-containing protein</fullName>
    </submittedName>
</protein>
<evidence type="ECO:0000259" key="4">
    <source>
        <dbReference type="PROSITE" id="PS51782"/>
    </source>
</evidence>
<keyword evidence="1" id="KW-0378">Hydrolase</keyword>
<evidence type="ECO:0000313" key="6">
    <source>
        <dbReference type="EMBL" id="MYL21446.1"/>
    </source>
</evidence>
<dbReference type="GO" id="GO:0012505">
    <property type="term" value="C:endomembrane system"/>
    <property type="evidence" value="ECO:0007669"/>
    <property type="project" value="TreeGrafter"/>
</dbReference>
<dbReference type="GO" id="GO:0016798">
    <property type="term" value="F:hydrolase activity, acting on glycosyl bonds"/>
    <property type="evidence" value="ECO:0007669"/>
    <property type="project" value="UniProtKB-KW"/>
</dbReference>
<organism evidence="6 7">
    <name type="scientific">Halobacillus litoralis</name>
    <dbReference type="NCBI Taxonomy" id="45668"/>
    <lineage>
        <taxon>Bacteria</taxon>
        <taxon>Bacillati</taxon>
        <taxon>Bacillota</taxon>
        <taxon>Bacilli</taxon>
        <taxon>Bacillales</taxon>
        <taxon>Bacillaceae</taxon>
        <taxon>Halobacillus</taxon>
    </lineage>
</organism>
<evidence type="ECO:0000313" key="7">
    <source>
        <dbReference type="Proteomes" id="UP000460949"/>
    </source>
</evidence>
<dbReference type="SMART" id="SM00636">
    <property type="entry name" value="Glyco_18"/>
    <property type="match status" value="1"/>
</dbReference>
<reference evidence="6 7" key="1">
    <citation type="submission" date="2019-11" db="EMBL/GenBank/DDBJ databases">
        <title>Genome sequences of 17 halophilic strains isolated from different environments.</title>
        <authorList>
            <person name="Furrow R.E."/>
        </authorList>
    </citation>
    <scope>NUCLEOTIDE SEQUENCE [LARGE SCALE GENOMIC DNA]</scope>
    <source>
        <strain evidence="6 7">22511_23_Filter</strain>
    </source>
</reference>
<dbReference type="GO" id="GO:0008061">
    <property type="term" value="F:chitin binding"/>
    <property type="evidence" value="ECO:0007669"/>
    <property type="project" value="InterPro"/>
</dbReference>
<dbReference type="InterPro" id="IPR017853">
    <property type="entry name" value="GH"/>
</dbReference>
<dbReference type="InterPro" id="IPR011583">
    <property type="entry name" value="Chitinase_II/V-like_cat"/>
</dbReference>
<evidence type="ECO:0000256" key="1">
    <source>
        <dbReference type="ARBA" id="ARBA00022801"/>
    </source>
</evidence>
<dbReference type="Proteomes" id="UP000460949">
    <property type="component" value="Unassembled WGS sequence"/>
</dbReference>
<dbReference type="InterPro" id="IPR001223">
    <property type="entry name" value="Glyco_hydro18_cat"/>
</dbReference>
<keyword evidence="3" id="KW-0472">Membrane</keyword>
<evidence type="ECO:0000256" key="2">
    <source>
        <dbReference type="ARBA" id="ARBA00023295"/>
    </source>
</evidence>
<keyword evidence="2" id="KW-0326">Glycosidase</keyword>
<name>A0A845DVJ7_9BACI</name>
<dbReference type="AlphaFoldDB" id="A0A845DVJ7"/>
<dbReference type="GO" id="GO:0070492">
    <property type="term" value="F:oligosaccharide binding"/>
    <property type="evidence" value="ECO:0007669"/>
    <property type="project" value="TreeGrafter"/>
</dbReference>
<dbReference type="PANTHER" id="PTHR46066">
    <property type="entry name" value="CHITINASE DOMAIN-CONTAINING PROTEIN 1 FAMILY MEMBER"/>
    <property type="match status" value="1"/>
</dbReference>
<dbReference type="PROSITE" id="PS51910">
    <property type="entry name" value="GH18_2"/>
    <property type="match status" value="1"/>
</dbReference>
<dbReference type="Gene3D" id="3.10.50.10">
    <property type="match status" value="1"/>
</dbReference>
<dbReference type="EMBL" id="WMET01000004">
    <property type="protein sequence ID" value="MYL21446.1"/>
    <property type="molecule type" value="Genomic_DNA"/>
</dbReference>
<dbReference type="InterPro" id="IPR018392">
    <property type="entry name" value="LysM"/>
</dbReference>
<evidence type="ECO:0000259" key="5">
    <source>
        <dbReference type="PROSITE" id="PS51910"/>
    </source>
</evidence>
<evidence type="ECO:0000256" key="3">
    <source>
        <dbReference type="SAM" id="Phobius"/>
    </source>
</evidence>
<dbReference type="InterPro" id="IPR029070">
    <property type="entry name" value="Chitinase_insertion_sf"/>
</dbReference>
<comment type="caution">
    <text evidence="6">The sequence shown here is derived from an EMBL/GenBank/DDBJ whole genome shotgun (WGS) entry which is preliminary data.</text>
</comment>
<dbReference type="InterPro" id="IPR036779">
    <property type="entry name" value="LysM_dom_sf"/>
</dbReference>
<feature type="transmembrane region" description="Helical" evidence="3">
    <location>
        <begin position="12"/>
        <end position="35"/>
    </location>
</feature>
<dbReference type="SMART" id="SM00257">
    <property type="entry name" value="LysM"/>
    <property type="match status" value="2"/>
</dbReference>
<dbReference type="PANTHER" id="PTHR46066:SF2">
    <property type="entry name" value="CHITINASE DOMAIN-CONTAINING PROTEIN 1"/>
    <property type="match status" value="1"/>
</dbReference>
<dbReference type="Pfam" id="PF00704">
    <property type="entry name" value="Glyco_hydro_18"/>
    <property type="match status" value="1"/>
</dbReference>
<feature type="domain" description="LysM" evidence="4">
    <location>
        <begin position="44"/>
        <end position="88"/>
    </location>
</feature>
<keyword evidence="3" id="KW-1133">Transmembrane helix</keyword>
<dbReference type="CDD" id="cd00118">
    <property type="entry name" value="LysM"/>
    <property type="match status" value="2"/>
</dbReference>
<feature type="domain" description="GH18" evidence="5">
    <location>
        <begin position="141"/>
        <end position="460"/>
    </location>
</feature>
<dbReference type="PROSITE" id="PS51782">
    <property type="entry name" value="LYSM"/>
    <property type="match status" value="2"/>
</dbReference>
<keyword evidence="3" id="KW-0812">Transmembrane</keyword>
<dbReference type="GO" id="GO:0005975">
    <property type="term" value="P:carbohydrate metabolic process"/>
    <property type="evidence" value="ECO:0007669"/>
    <property type="project" value="InterPro"/>
</dbReference>
<dbReference type="Gene3D" id="3.20.20.80">
    <property type="entry name" value="Glycosidases"/>
    <property type="match status" value="1"/>
</dbReference>
<dbReference type="InterPro" id="IPR041704">
    <property type="entry name" value="CFLE_GH18"/>
</dbReference>
<feature type="domain" description="LysM" evidence="4">
    <location>
        <begin position="91"/>
        <end position="134"/>
    </location>
</feature>
<accession>A0A845DVJ7</accession>
<proteinExistence type="predicted"/>
<dbReference type="SUPFAM" id="SSF54106">
    <property type="entry name" value="LysM domain"/>
    <property type="match status" value="2"/>
</dbReference>
<dbReference type="CDD" id="cd02874">
    <property type="entry name" value="GH18_CFLE_spore_hydrolase"/>
    <property type="match status" value="1"/>
</dbReference>
<gene>
    <name evidence="6" type="ORF">GLW04_16200</name>
</gene>
<dbReference type="SUPFAM" id="SSF51445">
    <property type="entry name" value="(Trans)glycosidases"/>
    <property type="match status" value="1"/>
</dbReference>
<dbReference type="Gene3D" id="3.10.350.10">
    <property type="entry name" value="LysM domain"/>
    <property type="match status" value="2"/>
</dbReference>
<sequence>MNAGDFPISGEILFLLLEVTMKRIGLLTIFIFFFLHTGPVSASVLYTVKPGDSLWKIADQYETSTDVLKKVNGITNGVRIMPGQSVIIPGNTYHVTDGDTLWKVARMHQTSMVKLKERNRMTSDIIVPGQTLHIPESRKKPITAGAFFIPGSPVKNQQSIDYYGDYLSALGMFEYRPDENGTLSRMSGEDSISRTWKKGLVPHATITNLTEEGFDPDLAHRLLSNETKRKALIEHIAGLVDEKQYKGVIIDFESLHQKDRSHFNTFIQDLSGRLHKIGGEVGTALPPMTGAYAPAHHQAYDYKTIGEAVDFVFLMTYNWHWLGGVPGAIAPIKKVDAVMKYAVTAIPKEKIFLGIAMYAYDWNTAKPEDVKAYSQQQAVDTAVEHQRPIHYDYERGSPWFTYTDQQGDLHEVWFEDARSILAKYRLVKKYDIQGVGGWKTGLDFPQAGFLLKEEFIIKKR</sequence>